<dbReference type="Pfam" id="PF05140">
    <property type="entry name" value="ResB"/>
    <property type="match status" value="1"/>
</dbReference>
<feature type="transmembrane region" description="Helical" evidence="6">
    <location>
        <begin position="482"/>
        <end position="500"/>
    </location>
</feature>
<dbReference type="STRING" id="28128.HMPREF3226_01000"/>
<gene>
    <name evidence="9" type="ORF">HMPREF3226_01000</name>
</gene>
<feature type="transmembrane region" description="Helical" evidence="6">
    <location>
        <begin position="44"/>
        <end position="70"/>
    </location>
</feature>
<evidence type="ECO:0000256" key="3">
    <source>
        <dbReference type="ARBA" id="ARBA00022748"/>
    </source>
</evidence>
<keyword evidence="10" id="KW-1185">Reference proteome</keyword>
<comment type="caution">
    <text evidence="9">The sequence shown here is derived from an EMBL/GenBank/DDBJ whole genome shotgun (WGS) entry which is preliminary data.</text>
</comment>
<evidence type="ECO:0000259" key="8">
    <source>
        <dbReference type="Pfam" id="PF05140"/>
    </source>
</evidence>
<feature type="transmembrane region" description="Helical" evidence="6">
    <location>
        <begin position="12"/>
        <end position="32"/>
    </location>
</feature>
<dbReference type="PANTHER" id="PTHR30071:SF1">
    <property type="entry name" value="CYTOCHROME B_B6 PROTEIN-RELATED"/>
    <property type="match status" value="1"/>
</dbReference>
<feature type="transmembrane region" description="Helical" evidence="6">
    <location>
        <begin position="552"/>
        <end position="568"/>
    </location>
</feature>
<feature type="transmembrane region" description="Helical" evidence="6">
    <location>
        <begin position="692"/>
        <end position="709"/>
    </location>
</feature>
<dbReference type="InterPro" id="IPR007816">
    <property type="entry name" value="ResB-like_domain"/>
</dbReference>
<feature type="transmembrane region" description="Helical" evidence="6">
    <location>
        <begin position="196"/>
        <end position="218"/>
    </location>
</feature>
<evidence type="ECO:0000256" key="6">
    <source>
        <dbReference type="SAM" id="Phobius"/>
    </source>
</evidence>
<evidence type="ECO:0000256" key="4">
    <source>
        <dbReference type="ARBA" id="ARBA00022989"/>
    </source>
</evidence>
<comment type="subcellular location">
    <subcellularLocation>
        <location evidence="1">Membrane</location>
        <topology evidence="1">Multi-pass membrane protein</topology>
    </subcellularLocation>
</comment>
<dbReference type="GO" id="GO:0020037">
    <property type="term" value="F:heme binding"/>
    <property type="evidence" value="ECO:0007669"/>
    <property type="project" value="InterPro"/>
</dbReference>
<keyword evidence="2 6" id="KW-0812">Transmembrane</keyword>
<reference evidence="10" key="1">
    <citation type="submission" date="2016-01" db="EMBL/GenBank/DDBJ databases">
        <authorList>
            <person name="Mitreva M."/>
            <person name="Pepin K.H."/>
            <person name="Mihindukulasuriya K.A."/>
            <person name="Fulton R."/>
            <person name="Fronick C."/>
            <person name="O'Laughlin M."/>
            <person name="Miner T."/>
            <person name="Herter B."/>
            <person name="Rosa B.A."/>
            <person name="Cordes M."/>
            <person name="Tomlinson C."/>
            <person name="Wollam A."/>
            <person name="Palsikar V.B."/>
            <person name="Mardis E.R."/>
            <person name="Wilson R.K."/>
        </authorList>
    </citation>
    <scope>NUCLEOTIDE SEQUENCE [LARGE SCALE GENOMIC DNA]</scope>
    <source>
        <strain evidence="10">MJR7716</strain>
    </source>
</reference>
<dbReference type="eggNOG" id="COG0755">
    <property type="taxonomic scope" value="Bacteria"/>
</dbReference>
<keyword evidence="3" id="KW-0201">Cytochrome c-type biogenesis</keyword>
<dbReference type="GO" id="GO:0017004">
    <property type="term" value="P:cytochrome complex assembly"/>
    <property type="evidence" value="ECO:0007669"/>
    <property type="project" value="UniProtKB-KW"/>
</dbReference>
<keyword evidence="5 6" id="KW-0472">Membrane</keyword>
<dbReference type="InterPro" id="IPR002541">
    <property type="entry name" value="Cyt_c_assembly"/>
</dbReference>
<evidence type="ECO:0000256" key="1">
    <source>
        <dbReference type="ARBA" id="ARBA00004141"/>
    </source>
</evidence>
<dbReference type="PATRIC" id="fig|28128.5.peg.1011"/>
<proteinExistence type="predicted"/>
<dbReference type="Pfam" id="PF01578">
    <property type="entry name" value="Cytochrom_C_asm"/>
    <property type="match status" value="1"/>
</dbReference>
<feature type="transmembrane region" description="Helical" evidence="6">
    <location>
        <begin position="230"/>
        <end position="249"/>
    </location>
</feature>
<evidence type="ECO:0000256" key="5">
    <source>
        <dbReference type="ARBA" id="ARBA00023136"/>
    </source>
</evidence>
<evidence type="ECO:0000259" key="7">
    <source>
        <dbReference type="Pfam" id="PF01578"/>
    </source>
</evidence>
<dbReference type="Proteomes" id="UP000070533">
    <property type="component" value="Unassembled WGS sequence"/>
</dbReference>
<feature type="transmembrane region" description="Helical" evidence="6">
    <location>
        <begin position="521"/>
        <end position="540"/>
    </location>
</feature>
<feature type="transmembrane region" description="Helical" evidence="6">
    <location>
        <begin position="716"/>
        <end position="740"/>
    </location>
</feature>
<dbReference type="GO" id="GO:0005886">
    <property type="term" value="C:plasma membrane"/>
    <property type="evidence" value="ECO:0007669"/>
    <property type="project" value="TreeGrafter"/>
</dbReference>
<feature type="transmembrane region" description="Helical" evidence="6">
    <location>
        <begin position="657"/>
        <end position="680"/>
    </location>
</feature>
<evidence type="ECO:0000313" key="10">
    <source>
        <dbReference type="Proteomes" id="UP000070533"/>
    </source>
</evidence>
<dbReference type="eggNOG" id="COG1333">
    <property type="taxonomic scope" value="Bacteria"/>
</dbReference>
<dbReference type="InterPro" id="IPR045062">
    <property type="entry name" value="Cyt_c_biogenesis_CcsA/CcmC"/>
</dbReference>
<feature type="transmembrane region" description="Helical" evidence="6">
    <location>
        <begin position="77"/>
        <end position="98"/>
    </location>
</feature>
<sequence length="747" mass="84826">MISNHRIRKTLTYLSFGLLVLTVLVLTTASFVEKVVDTETAHHWFYGSLPFIVLWLLLAIVALVAMLGAWNMMRRPALLLFHCSFAFILLGAGLTHFFGTQGDMYLYRGQPVSSFTTSDGKREPLPFTVGLRKFEIVYFPGTQSPMDFVSRVSFDGDGEQQVSMNHIAQNQHYRFYQSGYDLEREGVHLSVAHDPWGIFVTYIGYALLLCGILALLLHPKEGFRHAWRNVMKYSNSWMIVLALLLSLPLRANDKSLPKTLPTAQAERFGNLYVYHNGRICPMQTLARDFTTKLYGHDRYKGYSAVQVLVGWMLYPTDWVNQSMIRVSGHKVREALDAKGTYVSWHDYMDDTNQFKLASLVDELNRGELKGNEANDVSAAYEKYNIIASLMSGSAVRMFPISTNGTLNWVAQGDRLPETLPHDEWLFIKRSTDYIMELALTNDYASLDEVLDKIRLYQQKKGGAYLPSATRFRAEQLYNSLQYSLPLAVFLVLLGVVYYVLVVRSWLNNHPMSSLVRHCGRWLLLLATVFLSTVIVLRGYSGGYMPLSNGYETMQFMAFCVLLIALLLCRRLSLFMPFGFLMGGLALMVSMMGENNPQITTLMPVLASPLLSFHVAIIMFAYSLLAFLFFNGITALVLWHTDNGVRLADRLSDLSRLILYPAVFLLALGIFIGAVWANVSWGRYWGWDPKETWALIALMVYAVSFHRASLPAFRRPIFFHLYLVLAFLTVLMTYFGVNFLLGGLHSYA</sequence>
<feature type="transmembrane region" description="Helical" evidence="6">
    <location>
        <begin position="612"/>
        <end position="637"/>
    </location>
</feature>
<keyword evidence="4 6" id="KW-1133">Transmembrane helix</keyword>
<organism evidence="9 10">
    <name type="scientific">Prevotella corporis</name>
    <dbReference type="NCBI Taxonomy" id="28128"/>
    <lineage>
        <taxon>Bacteria</taxon>
        <taxon>Pseudomonadati</taxon>
        <taxon>Bacteroidota</taxon>
        <taxon>Bacteroidia</taxon>
        <taxon>Bacteroidales</taxon>
        <taxon>Prevotellaceae</taxon>
        <taxon>Prevotella</taxon>
    </lineage>
</organism>
<evidence type="ECO:0000313" key="9">
    <source>
        <dbReference type="EMBL" id="KXA40740.1"/>
    </source>
</evidence>
<dbReference type="EMBL" id="LRQG01000061">
    <property type="protein sequence ID" value="KXA40740.1"/>
    <property type="molecule type" value="Genomic_DNA"/>
</dbReference>
<feature type="transmembrane region" description="Helical" evidence="6">
    <location>
        <begin position="573"/>
        <end position="592"/>
    </location>
</feature>
<dbReference type="AlphaFoldDB" id="A0A133QCZ4"/>
<feature type="domain" description="Cytochrome c assembly protein" evidence="7">
    <location>
        <begin position="546"/>
        <end position="744"/>
    </location>
</feature>
<feature type="domain" description="ResB-like" evidence="8">
    <location>
        <begin position="71"/>
        <end position="184"/>
    </location>
</feature>
<protein>
    <submittedName>
        <fullName evidence="9">Cytochrome c assembly protein</fullName>
    </submittedName>
</protein>
<name>A0A133QCZ4_9BACT</name>
<evidence type="ECO:0000256" key="2">
    <source>
        <dbReference type="ARBA" id="ARBA00022692"/>
    </source>
</evidence>
<dbReference type="PANTHER" id="PTHR30071">
    <property type="entry name" value="HEME EXPORTER PROTEIN C"/>
    <property type="match status" value="1"/>
</dbReference>
<accession>A0A133QCZ4</accession>